<evidence type="ECO:0008006" key="3">
    <source>
        <dbReference type="Google" id="ProtNLM"/>
    </source>
</evidence>
<protein>
    <recommendedName>
        <fullName evidence="3">DUF507 family protein</fullName>
    </recommendedName>
</protein>
<sequence length="101" mass="11905">MQMKLIQESKAILVQNLHLTNEDAIAVISKAIKKELTIRKTTLELLEISTLSERTSFVRAVVKHVKDQVMENPEWRSNQVERYIEKFYQTLHKIMNPDPER</sequence>
<proteinExistence type="predicted"/>
<reference evidence="1" key="1">
    <citation type="journal article" date="2019" name="PLoS Negl. Trop. Dis.">
        <title>Revisiting the worldwide diversity of Leptospira species in the environment.</title>
        <authorList>
            <person name="Vincent A.T."/>
            <person name="Schiettekatte O."/>
            <person name="Bourhy P."/>
            <person name="Veyrier F.J."/>
            <person name="Picardeau M."/>
        </authorList>
    </citation>
    <scope>NUCLEOTIDE SEQUENCE [LARGE SCALE GENOMIC DNA]</scope>
    <source>
        <strain evidence="1">201800287</strain>
    </source>
</reference>
<dbReference type="OrthoDB" id="332283at2"/>
<evidence type="ECO:0000313" key="2">
    <source>
        <dbReference type="Proteomes" id="UP000298009"/>
    </source>
</evidence>
<organism evidence="1 2">
    <name type="scientific">Leptospira noumeaensis</name>
    <dbReference type="NCBI Taxonomy" id="2484964"/>
    <lineage>
        <taxon>Bacteria</taxon>
        <taxon>Pseudomonadati</taxon>
        <taxon>Spirochaetota</taxon>
        <taxon>Spirochaetia</taxon>
        <taxon>Leptospirales</taxon>
        <taxon>Leptospiraceae</taxon>
        <taxon>Leptospira</taxon>
    </lineage>
</organism>
<dbReference type="EMBL" id="RQFK01000026">
    <property type="protein sequence ID" value="TGK82642.1"/>
    <property type="molecule type" value="Genomic_DNA"/>
</dbReference>
<accession>A0A4R9I8X0</accession>
<comment type="caution">
    <text evidence="1">The sequence shown here is derived from an EMBL/GenBank/DDBJ whole genome shotgun (WGS) entry which is preliminary data.</text>
</comment>
<dbReference type="AlphaFoldDB" id="A0A4R9I8X0"/>
<name>A0A4R9I8X0_9LEPT</name>
<keyword evidence="2" id="KW-1185">Reference proteome</keyword>
<evidence type="ECO:0000313" key="1">
    <source>
        <dbReference type="EMBL" id="TGK82642.1"/>
    </source>
</evidence>
<dbReference type="Proteomes" id="UP000298009">
    <property type="component" value="Unassembled WGS sequence"/>
</dbReference>
<gene>
    <name evidence="1" type="ORF">EHQ24_11935</name>
</gene>